<name>A0A423Q2H4_9GAMM</name>
<reference evidence="5 6" key="1">
    <citation type="submission" date="2013-10" db="EMBL/GenBank/DDBJ databases">
        <title>Salinisphaera japonica YTM-1 Genome Sequencing.</title>
        <authorList>
            <person name="Lai Q."/>
            <person name="Li C."/>
            <person name="Shao Z."/>
        </authorList>
    </citation>
    <scope>NUCLEOTIDE SEQUENCE [LARGE SCALE GENOMIC DNA]</scope>
    <source>
        <strain evidence="5 6">YTM-1</strain>
    </source>
</reference>
<feature type="region of interest" description="Disordered" evidence="4">
    <location>
        <begin position="252"/>
        <end position="272"/>
    </location>
</feature>
<dbReference type="InterPro" id="IPR002347">
    <property type="entry name" value="SDR_fam"/>
</dbReference>
<sequence>MTESQSQTRPFAVITGGNQGIGYELAAQFAANGHDILISAHGDGLPEAAERLGQHGTTITTAKADLTTYDGVEALYAAICETDRPVDALVLNAGLGLGGHFVGGTALDDELRLIALNVTSTVHLAKRVAPDMVARRAGRILVVSSVSATTPTPFEAVYGGTKAFGLSFAEALRNELAEHGVSVTALLPAQTETNFFHRGDMDDTAIGAGDKNDPTEVARQGYDALMAGQDKVVGGDWSAKFKGNVTNKILTEEQKADAHHDLARPGSAEAND</sequence>
<dbReference type="RefSeq" id="WP_123656794.1">
    <property type="nucleotide sequence ID" value="NZ_AYKG01000001.1"/>
</dbReference>
<proteinExistence type="inferred from homology"/>
<dbReference type="Gene3D" id="3.40.50.720">
    <property type="entry name" value="NAD(P)-binding Rossmann-like Domain"/>
    <property type="match status" value="1"/>
</dbReference>
<dbReference type="GO" id="GO:0016020">
    <property type="term" value="C:membrane"/>
    <property type="evidence" value="ECO:0007669"/>
    <property type="project" value="TreeGrafter"/>
</dbReference>
<dbReference type="AlphaFoldDB" id="A0A423Q2H4"/>
<comment type="similarity">
    <text evidence="1 3">Belongs to the short-chain dehydrogenases/reductases (SDR) family.</text>
</comment>
<dbReference type="CDD" id="cd05233">
    <property type="entry name" value="SDR_c"/>
    <property type="match status" value="1"/>
</dbReference>
<dbReference type="Pfam" id="PF00106">
    <property type="entry name" value="adh_short"/>
    <property type="match status" value="1"/>
</dbReference>
<accession>A0A423Q2H4</accession>
<feature type="compositionally biased region" description="Basic and acidic residues" evidence="4">
    <location>
        <begin position="252"/>
        <end position="263"/>
    </location>
</feature>
<dbReference type="PANTHER" id="PTHR44196">
    <property type="entry name" value="DEHYDROGENASE/REDUCTASE SDR FAMILY MEMBER 7B"/>
    <property type="match status" value="1"/>
</dbReference>
<evidence type="ECO:0000256" key="4">
    <source>
        <dbReference type="SAM" id="MobiDB-lite"/>
    </source>
</evidence>
<dbReference type="PRINTS" id="PR00080">
    <property type="entry name" value="SDRFAMILY"/>
</dbReference>
<dbReference type="EMBL" id="AYKG01000001">
    <property type="protein sequence ID" value="ROO32856.1"/>
    <property type="molecule type" value="Genomic_DNA"/>
</dbReference>
<dbReference type="InterPro" id="IPR020904">
    <property type="entry name" value="Sc_DH/Rdtase_CS"/>
</dbReference>
<dbReference type="GO" id="GO:0016491">
    <property type="term" value="F:oxidoreductase activity"/>
    <property type="evidence" value="ECO:0007669"/>
    <property type="project" value="UniProtKB-KW"/>
</dbReference>
<dbReference type="PRINTS" id="PR00081">
    <property type="entry name" value="GDHRDH"/>
</dbReference>
<dbReference type="PANTHER" id="PTHR44196:SF2">
    <property type="entry name" value="SHORT-CHAIN DEHYDROGENASE-RELATED"/>
    <property type="match status" value="1"/>
</dbReference>
<protein>
    <submittedName>
        <fullName evidence="5">Oxidoreductase</fullName>
    </submittedName>
</protein>
<comment type="caution">
    <text evidence="5">The sequence shown here is derived from an EMBL/GenBank/DDBJ whole genome shotgun (WGS) entry which is preliminary data.</text>
</comment>
<evidence type="ECO:0000256" key="3">
    <source>
        <dbReference type="RuleBase" id="RU000363"/>
    </source>
</evidence>
<evidence type="ECO:0000313" key="6">
    <source>
        <dbReference type="Proteomes" id="UP000285310"/>
    </source>
</evidence>
<dbReference type="OrthoDB" id="9810734at2"/>
<keyword evidence="2" id="KW-0560">Oxidoreductase</keyword>
<dbReference type="InterPro" id="IPR036291">
    <property type="entry name" value="NAD(P)-bd_dom_sf"/>
</dbReference>
<dbReference type="PROSITE" id="PS00061">
    <property type="entry name" value="ADH_SHORT"/>
    <property type="match status" value="1"/>
</dbReference>
<gene>
    <name evidence="5" type="ORF">SAJA_01105</name>
</gene>
<evidence type="ECO:0000256" key="1">
    <source>
        <dbReference type="ARBA" id="ARBA00006484"/>
    </source>
</evidence>
<dbReference type="InParanoid" id="A0A423Q2H4"/>
<dbReference type="SUPFAM" id="SSF51735">
    <property type="entry name" value="NAD(P)-binding Rossmann-fold domains"/>
    <property type="match status" value="1"/>
</dbReference>
<evidence type="ECO:0000313" key="5">
    <source>
        <dbReference type="EMBL" id="ROO32856.1"/>
    </source>
</evidence>
<evidence type="ECO:0000256" key="2">
    <source>
        <dbReference type="ARBA" id="ARBA00023002"/>
    </source>
</evidence>
<dbReference type="Proteomes" id="UP000285310">
    <property type="component" value="Unassembled WGS sequence"/>
</dbReference>
<organism evidence="5 6">
    <name type="scientific">Salinisphaera japonica YTM-1</name>
    <dbReference type="NCBI Taxonomy" id="1209778"/>
    <lineage>
        <taxon>Bacteria</taxon>
        <taxon>Pseudomonadati</taxon>
        <taxon>Pseudomonadota</taxon>
        <taxon>Gammaproteobacteria</taxon>
        <taxon>Salinisphaerales</taxon>
        <taxon>Salinisphaeraceae</taxon>
        <taxon>Salinisphaera</taxon>
    </lineage>
</organism>
<keyword evidence="6" id="KW-1185">Reference proteome</keyword>